<name>A0A1M6NXU3_9FIRM</name>
<feature type="chain" id="PRO_5012319399" evidence="2">
    <location>
        <begin position="30"/>
        <end position="1329"/>
    </location>
</feature>
<keyword evidence="2" id="KW-0732">Signal</keyword>
<evidence type="ECO:0000256" key="1">
    <source>
        <dbReference type="SAM" id="MobiDB-lite"/>
    </source>
</evidence>
<accession>A0A1M6NXU3</accession>
<dbReference type="InterPro" id="IPR036582">
    <property type="entry name" value="Mao_N_sf"/>
</dbReference>
<dbReference type="EMBL" id="FRAR01000005">
    <property type="protein sequence ID" value="SHK00454.1"/>
    <property type="molecule type" value="Genomic_DNA"/>
</dbReference>
<feature type="compositionally biased region" description="Low complexity" evidence="1">
    <location>
        <begin position="969"/>
        <end position="982"/>
    </location>
</feature>
<feature type="domain" description="Copper amine oxidase-like N-terminal" evidence="3">
    <location>
        <begin position="1221"/>
        <end position="1324"/>
    </location>
</feature>
<feature type="signal peptide" evidence="2">
    <location>
        <begin position="1"/>
        <end position="29"/>
    </location>
</feature>
<keyword evidence="5" id="KW-1185">Reference proteome</keyword>
<dbReference type="Proteomes" id="UP000183997">
    <property type="component" value="Unassembled WGS sequence"/>
</dbReference>
<gene>
    <name evidence="4" type="ORF">SAMN02745123_00329</name>
</gene>
<dbReference type="OrthoDB" id="1808867at2"/>
<evidence type="ECO:0000256" key="2">
    <source>
        <dbReference type="SAM" id="SignalP"/>
    </source>
</evidence>
<dbReference type="STRING" id="1121421.SAMN02745123_00329"/>
<organism evidence="4 5">
    <name type="scientific">Desulforamulus aeronauticus DSM 10349</name>
    <dbReference type="NCBI Taxonomy" id="1121421"/>
    <lineage>
        <taxon>Bacteria</taxon>
        <taxon>Bacillati</taxon>
        <taxon>Bacillota</taxon>
        <taxon>Clostridia</taxon>
        <taxon>Eubacteriales</taxon>
        <taxon>Peptococcaceae</taxon>
        <taxon>Desulforamulus</taxon>
    </lineage>
</organism>
<dbReference type="Gene3D" id="2.60.40.3630">
    <property type="match status" value="4"/>
</dbReference>
<evidence type="ECO:0000313" key="4">
    <source>
        <dbReference type="EMBL" id="SHK00454.1"/>
    </source>
</evidence>
<reference evidence="5" key="1">
    <citation type="submission" date="2016-11" db="EMBL/GenBank/DDBJ databases">
        <authorList>
            <person name="Varghese N."/>
            <person name="Submissions S."/>
        </authorList>
    </citation>
    <scope>NUCLEOTIDE SEQUENCE [LARGE SCALE GENOMIC DNA]</scope>
    <source>
        <strain evidence="5">DSM 10349</strain>
    </source>
</reference>
<dbReference type="Gene3D" id="3.30.457.10">
    <property type="entry name" value="Copper amine oxidase-like, N-terminal domain"/>
    <property type="match status" value="1"/>
</dbReference>
<protein>
    <submittedName>
        <fullName evidence="4">Copper amine oxidase N-terminal domain-containing protein</fullName>
    </submittedName>
</protein>
<dbReference type="RefSeq" id="WP_072910544.1">
    <property type="nucleotide sequence ID" value="NZ_FRAR01000005.1"/>
</dbReference>
<dbReference type="InterPro" id="IPR012854">
    <property type="entry name" value="Cu_amine_oxidase-like_N"/>
</dbReference>
<proteinExistence type="predicted"/>
<dbReference type="SUPFAM" id="SSF55383">
    <property type="entry name" value="Copper amine oxidase, domain N"/>
    <property type="match status" value="2"/>
</dbReference>
<dbReference type="Pfam" id="PF07833">
    <property type="entry name" value="Cu_amine_oxidN1"/>
    <property type="match status" value="1"/>
</dbReference>
<evidence type="ECO:0000259" key="3">
    <source>
        <dbReference type="Pfam" id="PF07833"/>
    </source>
</evidence>
<feature type="region of interest" description="Disordered" evidence="1">
    <location>
        <begin position="969"/>
        <end position="997"/>
    </location>
</feature>
<evidence type="ECO:0000313" key="5">
    <source>
        <dbReference type="Proteomes" id="UP000183997"/>
    </source>
</evidence>
<sequence>MAFQRKSKAISILLTITMLLMLWPGAVYAAPTITNAKMDNLLGPNYIRALVNFSEGIYGDADKSSAVSKDDFDLTVNSNGGAVTNAVINAINNSSNGVPAPGNKNFLFFIGLTGGPPSGTETIAISPAVADAVYGTDEFMAIGEAAVFTLLDKRVEFAAGYPQAGSDQVPGSKQVQLAVKPLNETVTAYYVVVANGAAQPSAAQIMAEKDSTGQPAIAAGSQADITSDHNFTATLPADATDYDAWLVIKDAANNVTDPVRIDVRTPDASSLAVIGIAMKTQPTKLAYTAGETLDLSGLVATLTYHGGSSEDVAFDNFAAKGITTAPAHGVTLATATHHDQPVVVKYDTYAVYTNNLTVTEAPGGSVCQIGSTDYATLDRALTEVTTGQTIKLLQTITHTSPVVIDGKKITFNISSGQHLTIDSSTVVDSTALTVQNSGSVNYTGGGNLNIVGDSCGVHAKAASGVSVTNVTATGESAVGVLAVGGTGGGSTIIVDSDVHCTSAASHGAVAYDGSKITIGGQVECLGGNNTGVFSAYTNSLVQVGGGVTVADTDSTGVNANNGGEVQITGDILAGKKGITVYGMPQSGKVTVYGNVTASGPEAEGISAGGGGTVTVSGNVTVYDVDSLGVYSNGSTVNIGGNVDGDNGARAVNSGIVTIEGTLTTTTIYIKVGDSVKGIGDYAQTTTKEGYLTYTDNIGNNVWVKGRHVTGIAVKTQPSKLSYSAGETLDLSGLVVILSYNDSSTLDVDYSDFSYMNITANPADGTTLVAATHHNQPIAVSCNGQTVNTNNLTVLAAAQQVTGIAIKTQPSDLTYTAGETLDLSGLVVTLTHNDSSTLDVDYSDFSYMNITANPANGTVLVAATHHNQPIAVSCNGQTTNTNNLTVTAAAQQVTGIVVKTQPSKLSYSAGETLDLSGLVVTLTYNDSSTREVDYSDFSYMNITANPANGTVLSAVTHHNQPIAVSCNGQTTNTNNLTVTSSSSTGGGGGGGASSAQRSSVISDVVETAGDKTLDQAIKDNNKAVLSLADSSSATAQLSSDVINKLAEHKIPFSVENTGVRLDFAPGSFDSDQVTAGGTQVEIGAREVTGTEKDEILAEVPAGQSTGLFEIGGKIFDFTALVKTAAGTEQRIENFGKPVDVTIDLSHLGDLTPEQISQLTGVRLEKDEQGNLVPVNLGGKYDPATKTFTFSTDKFSLYTVMRSKQATLRQVIELTINSLTASVNGSSYTLDAAPQIVNDRTLVPIRFVSEALGAQVTWDSTARQVTVKDTGRTMILTLDSSQVLVNGKSQAIDCAPAILPPGRVFVPLRFVGETLGVQVEYDDSKQITVTQ</sequence>